<dbReference type="EMBL" id="ML976696">
    <property type="protein sequence ID" value="KAF1971029.1"/>
    <property type="molecule type" value="Genomic_DNA"/>
</dbReference>
<dbReference type="OrthoDB" id="3796270at2759"/>
<gene>
    <name evidence="2" type="ORF">BU23DRAFT_198505</name>
</gene>
<feature type="region of interest" description="Disordered" evidence="1">
    <location>
        <begin position="1"/>
        <end position="26"/>
    </location>
</feature>
<organism evidence="2 3">
    <name type="scientific">Bimuria novae-zelandiae CBS 107.79</name>
    <dbReference type="NCBI Taxonomy" id="1447943"/>
    <lineage>
        <taxon>Eukaryota</taxon>
        <taxon>Fungi</taxon>
        <taxon>Dikarya</taxon>
        <taxon>Ascomycota</taxon>
        <taxon>Pezizomycotina</taxon>
        <taxon>Dothideomycetes</taxon>
        <taxon>Pleosporomycetidae</taxon>
        <taxon>Pleosporales</taxon>
        <taxon>Massarineae</taxon>
        <taxon>Didymosphaeriaceae</taxon>
        <taxon>Bimuria</taxon>
    </lineage>
</organism>
<protein>
    <submittedName>
        <fullName evidence="2">Uncharacterized protein</fullName>
    </submittedName>
</protein>
<evidence type="ECO:0000313" key="3">
    <source>
        <dbReference type="Proteomes" id="UP000800036"/>
    </source>
</evidence>
<dbReference type="AlphaFoldDB" id="A0A6A5V433"/>
<feature type="compositionally biased region" description="Basic and acidic residues" evidence="1">
    <location>
        <begin position="1"/>
        <end position="11"/>
    </location>
</feature>
<sequence>MRTKITTEKRASGRNSRGNRGNAKHQKWYKETPLAQMQKATWRRYNSVSGWRCKIPQQNKEYKILSGMKKKTSKFDVIEIKNGHLKVVGNRAGGSLPKEFVRQGGNYLFINGGFFTMDRTVPIPQEYARYYERVVGEDHTFVWAGPPLKRPVNLMEAKFKWTNQNARIRGSLAHANQPNEYLVLVKTSNGNKYIFVYTAENARIGGGKGKGQSVNEMRELIILWFKQSHKTFRVSSITQFVNMDGGGNIYVSWNHGAEETMIA</sequence>
<dbReference type="Proteomes" id="UP000800036">
    <property type="component" value="Unassembled WGS sequence"/>
</dbReference>
<keyword evidence="3" id="KW-1185">Reference proteome</keyword>
<accession>A0A6A5V433</accession>
<proteinExistence type="predicted"/>
<reference evidence="2" key="1">
    <citation type="journal article" date="2020" name="Stud. Mycol.">
        <title>101 Dothideomycetes genomes: a test case for predicting lifestyles and emergence of pathogens.</title>
        <authorList>
            <person name="Haridas S."/>
            <person name="Albert R."/>
            <person name="Binder M."/>
            <person name="Bloem J."/>
            <person name="Labutti K."/>
            <person name="Salamov A."/>
            <person name="Andreopoulos B."/>
            <person name="Baker S."/>
            <person name="Barry K."/>
            <person name="Bills G."/>
            <person name="Bluhm B."/>
            <person name="Cannon C."/>
            <person name="Castanera R."/>
            <person name="Culley D."/>
            <person name="Daum C."/>
            <person name="Ezra D."/>
            <person name="Gonzalez J."/>
            <person name="Henrissat B."/>
            <person name="Kuo A."/>
            <person name="Liang C."/>
            <person name="Lipzen A."/>
            <person name="Lutzoni F."/>
            <person name="Magnuson J."/>
            <person name="Mondo S."/>
            <person name="Nolan M."/>
            <person name="Ohm R."/>
            <person name="Pangilinan J."/>
            <person name="Park H.-J."/>
            <person name="Ramirez L."/>
            <person name="Alfaro M."/>
            <person name="Sun H."/>
            <person name="Tritt A."/>
            <person name="Yoshinaga Y."/>
            <person name="Zwiers L.-H."/>
            <person name="Turgeon B."/>
            <person name="Goodwin S."/>
            <person name="Spatafora J."/>
            <person name="Crous P."/>
            <person name="Grigoriev I."/>
        </authorList>
    </citation>
    <scope>NUCLEOTIDE SEQUENCE</scope>
    <source>
        <strain evidence="2">CBS 107.79</strain>
    </source>
</reference>
<evidence type="ECO:0000313" key="2">
    <source>
        <dbReference type="EMBL" id="KAF1971029.1"/>
    </source>
</evidence>
<evidence type="ECO:0000256" key="1">
    <source>
        <dbReference type="SAM" id="MobiDB-lite"/>
    </source>
</evidence>
<name>A0A6A5V433_9PLEO</name>